<feature type="compositionally biased region" description="Basic and acidic residues" evidence="1">
    <location>
        <begin position="425"/>
        <end position="441"/>
    </location>
</feature>
<name>A0ABW2K2U7_9BACI</name>
<dbReference type="InterPro" id="IPR038610">
    <property type="entry name" value="FliK-like_C_sf"/>
</dbReference>
<sequence>MEMMQLFKSMPGQFLSPLNNVERKGEHSKLMTAFEDLLQGELVGEENIESLIEMVKEELKGFGITMSGASGDLDMRGLFEKIENTDLSKAALWKDDGMPEEFEQLFSMTSKELPSLNEKEQVKLSEFLKDLHTEVASASIFDNRSVMMSFMQPPMEWGSGKSLSVNGEGSPEKQLQSLWGKFEQLTGKLFSQGDAVHQTKKVTLDQKTIIELKQIVDQVTKLAAASKDPGVFNETLSRASKGSSQEQQQLLSDLVKNYSDRKSMVVNYAQQAQVTSKDMAKWLSQSITKLTQSEQAPAPHLSSAHLSMNMTKVEQHVIHLNSSQSQPMMQSQFMEQFDQMMKSSRMFSNSSGMTELNIRLNPRQLGDMTVRLMQMNGEMTVKILVTSQAAKDMLDSNMNQLRHMFSPQQVVVEKTDMTSGEQFLTEHDKEAGDFGHQRDSSQEEQESSDEPHAEGEEVSFQEVLMNEKV</sequence>
<protein>
    <submittedName>
        <fullName evidence="3">Flagellar hook-length control protein FliK</fullName>
    </submittedName>
</protein>
<reference evidence="4" key="1">
    <citation type="journal article" date="2019" name="Int. J. Syst. Evol. Microbiol.">
        <title>The Global Catalogue of Microorganisms (GCM) 10K type strain sequencing project: providing services to taxonomists for standard genome sequencing and annotation.</title>
        <authorList>
            <consortium name="The Broad Institute Genomics Platform"/>
            <consortium name="The Broad Institute Genome Sequencing Center for Infectious Disease"/>
            <person name="Wu L."/>
            <person name="Ma J."/>
        </authorList>
    </citation>
    <scope>NUCLEOTIDE SEQUENCE [LARGE SCALE GENOMIC DNA]</scope>
    <source>
        <strain evidence="4">CCUG 73951</strain>
    </source>
</reference>
<evidence type="ECO:0000313" key="4">
    <source>
        <dbReference type="Proteomes" id="UP001596494"/>
    </source>
</evidence>
<dbReference type="Pfam" id="PF02120">
    <property type="entry name" value="Flg_hook"/>
    <property type="match status" value="1"/>
</dbReference>
<evidence type="ECO:0000313" key="3">
    <source>
        <dbReference type="EMBL" id="MFC7320448.1"/>
    </source>
</evidence>
<dbReference type="Gene3D" id="3.30.750.140">
    <property type="match status" value="1"/>
</dbReference>
<dbReference type="CDD" id="cd17470">
    <property type="entry name" value="T3SS_Flik_C"/>
    <property type="match status" value="1"/>
</dbReference>
<gene>
    <name evidence="3" type="ORF">ACFQMN_06110</name>
</gene>
<feature type="domain" description="Flagellar hook-length control protein-like C-terminal" evidence="2">
    <location>
        <begin position="348"/>
        <end position="422"/>
    </location>
</feature>
<dbReference type="EMBL" id="JBHTBY010000006">
    <property type="protein sequence ID" value="MFC7320448.1"/>
    <property type="molecule type" value="Genomic_DNA"/>
</dbReference>
<dbReference type="Proteomes" id="UP001596494">
    <property type="component" value="Unassembled WGS sequence"/>
</dbReference>
<comment type="caution">
    <text evidence="3">The sequence shown here is derived from an EMBL/GenBank/DDBJ whole genome shotgun (WGS) entry which is preliminary data.</text>
</comment>
<keyword evidence="3" id="KW-0966">Cell projection</keyword>
<keyword evidence="3" id="KW-0282">Flagellum</keyword>
<keyword evidence="4" id="KW-1185">Reference proteome</keyword>
<evidence type="ECO:0000256" key="1">
    <source>
        <dbReference type="SAM" id="MobiDB-lite"/>
    </source>
</evidence>
<evidence type="ECO:0000259" key="2">
    <source>
        <dbReference type="Pfam" id="PF02120"/>
    </source>
</evidence>
<accession>A0ABW2K2U7</accession>
<dbReference type="InterPro" id="IPR021136">
    <property type="entry name" value="Flagellar_hook_control-like_C"/>
</dbReference>
<dbReference type="RefSeq" id="WP_289214111.1">
    <property type="nucleotide sequence ID" value="NZ_JAPVRC010000001.1"/>
</dbReference>
<proteinExistence type="predicted"/>
<organism evidence="3 4">
    <name type="scientific">Halobacillus campisalis</name>
    <dbReference type="NCBI Taxonomy" id="435909"/>
    <lineage>
        <taxon>Bacteria</taxon>
        <taxon>Bacillati</taxon>
        <taxon>Bacillota</taxon>
        <taxon>Bacilli</taxon>
        <taxon>Bacillales</taxon>
        <taxon>Bacillaceae</taxon>
        <taxon>Halobacillus</taxon>
    </lineage>
</organism>
<keyword evidence="3" id="KW-0969">Cilium</keyword>
<feature type="region of interest" description="Disordered" evidence="1">
    <location>
        <begin position="425"/>
        <end position="469"/>
    </location>
</feature>